<dbReference type="RefSeq" id="WP_069798785.1">
    <property type="nucleotide sequence ID" value="NZ_CP034157.1"/>
</dbReference>
<sequence>MNSIVREFEKYIITEKSDFISNHNIALTLNEYYDIKIKIEREKFELFKEKKVFLNNEINRLQNLLSDDIEIQNLINERKYKLYELENQNKYLKYKYGSENELMNDEVFSDDFSNEYLFESNDEEYDFTDENHEHKLNYSSREWDNYTDDNPWLGVFGPGDEAETAYWNCD</sequence>
<evidence type="ECO:0000313" key="1">
    <source>
        <dbReference type="EMBL" id="OEL11092.1"/>
    </source>
</evidence>
<comment type="caution">
    <text evidence="1">The sequence shown here is derived from an EMBL/GenBank/DDBJ whole genome shotgun (WGS) entry which is preliminary data.</text>
</comment>
<dbReference type="Proteomes" id="UP000095601">
    <property type="component" value="Unassembled WGS sequence"/>
</dbReference>
<proteinExistence type="predicted"/>
<dbReference type="EMBL" id="MKGI01000060">
    <property type="protein sequence ID" value="OEL11092.1"/>
    <property type="molecule type" value="Genomic_DNA"/>
</dbReference>
<accession>A0A1E5UDY2</accession>
<protein>
    <submittedName>
        <fullName evidence="1">Uncharacterized protein</fullName>
    </submittedName>
</protein>
<dbReference type="KEGG" id="cnr:EB819_07695"/>
<evidence type="ECO:0000313" key="2">
    <source>
        <dbReference type="Proteomes" id="UP000095601"/>
    </source>
</evidence>
<dbReference type="AlphaFoldDB" id="A0A1E5UDY2"/>
<name>A0A1E5UDY2_9FLAO</name>
<keyword evidence="2" id="KW-1185">Reference proteome</keyword>
<organism evidence="1 2">
    <name type="scientific">Cloacibacterium normanense</name>
    <dbReference type="NCBI Taxonomy" id="237258"/>
    <lineage>
        <taxon>Bacteria</taxon>
        <taxon>Pseudomonadati</taxon>
        <taxon>Bacteroidota</taxon>
        <taxon>Flavobacteriia</taxon>
        <taxon>Flavobacteriales</taxon>
        <taxon>Weeksellaceae</taxon>
    </lineage>
</organism>
<reference evidence="1 2" key="1">
    <citation type="submission" date="2016-09" db="EMBL/GenBank/DDBJ databases">
        <authorList>
            <person name="Capua I."/>
            <person name="De Benedictis P."/>
            <person name="Joannis T."/>
            <person name="Lombin L.H."/>
            <person name="Cattoli G."/>
        </authorList>
    </citation>
    <scope>NUCLEOTIDE SEQUENCE [LARGE SCALE GENOMIC DNA]</scope>
    <source>
        <strain evidence="1 2">NRS-1</strain>
    </source>
</reference>
<gene>
    <name evidence="1" type="ORF">BHF72_2446</name>
</gene>
<dbReference type="STRING" id="237258.SAMN04489756_12421"/>